<organism evidence="1 2">
    <name type="scientific">Trichococcus shcherbakoviae</name>
    <dbReference type="NCBI Taxonomy" id="2094020"/>
    <lineage>
        <taxon>Bacteria</taxon>
        <taxon>Bacillati</taxon>
        <taxon>Bacillota</taxon>
        <taxon>Bacilli</taxon>
        <taxon>Lactobacillales</taxon>
        <taxon>Carnobacteriaceae</taxon>
        <taxon>Trichococcus</taxon>
    </lineage>
</organism>
<protein>
    <submittedName>
        <fullName evidence="1">Uncharacterized protein</fullName>
    </submittedName>
</protein>
<evidence type="ECO:0000313" key="1">
    <source>
        <dbReference type="EMBL" id="SYZ77272.1"/>
    </source>
</evidence>
<reference evidence="2" key="1">
    <citation type="submission" date="2018-05" db="EMBL/GenBank/DDBJ databases">
        <authorList>
            <person name="Strepis N."/>
        </authorList>
    </citation>
    <scope>NUCLEOTIDE SEQUENCE [LARGE SCALE GENOMIC DNA]</scope>
</reference>
<feature type="non-terminal residue" evidence="1">
    <location>
        <position position="308"/>
    </location>
</feature>
<dbReference type="AlphaFoldDB" id="A0A383TAB0"/>
<gene>
    <name evidence="1" type="ORF">TART1_0040</name>
</gene>
<evidence type="ECO:0000313" key="2">
    <source>
        <dbReference type="Proteomes" id="UP000262072"/>
    </source>
</evidence>
<accession>A0A383TAB0</accession>
<dbReference type="EMBL" id="UNRR01000005">
    <property type="protein sequence ID" value="SYZ77272.1"/>
    <property type="molecule type" value="Genomic_DNA"/>
</dbReference>
<proteinExistence type="predicted"/>
<dbReference type="Proteomes" id="UP000262072">
    <property type="component" value="Unassembled WGS sequence"/>
</dbReference>
<name>A0A383TAB0_9LACT</name>
<feature type="non-terminal residue" evidence="1">
    <location>
        <position position="1"/>
    </location>
</feature>
<sequence>AFDAVNIDGHNVAQLKNNIVTDDTDSIISSDLSFASLTVKGSVSTANKAGANGKNISRIHENAVLLGGNNAMTGSVTWGDLDLQDDVAVGGLVNGKDLQVVHNNAVYKDASSVQITGKKVFVNGLSVKGNIVTETTNGIDLSTRLFTLHTDQDITAAFTFDSVTAEKNLTLDGTFDGVDLERLDSQALKQSADNIGNIVFNGEVTVGDFKVAGNLENIDVNQRLQDAVRLTGSDIIIRGKKTFVSDVTFKNIFTTNLNNVDFNAYLSHAVRKNVPITLNRNIKVNGLVTAPSVTANSLAIQGLVDGID</sequence>